<accession>A0A3A1YUR8</accession>
<dbReference type="AlphaFoldDB" id="A0A3A1YUR8"/>
<dbReference type="Pfam" id="PF09361">
    <property type="entry name" value="Phasin_2"/>
    <property type="match status" value="1"/>
</dbReference>
<sequence>MSAIPQSIYANQKASLDKILAAQGSIFGGFEKLVDLNLKVWKATFDDVARASQQAIELKDPQDAVAFTSNAMQPNADKAVAYSKHVYDIFTSVQADLTKLTEEQVNESQQQLHDAIEEFAKTAPTGSESAIALMKSSVVSATNAYETATKAAKQASDAAQSNITAATNASLKAATEAAEAGKKATSRARSAS</sequence>
<evidence type="ECO:0000256" key="1">
    <source>
        <dbReference type="SAM" id="MobiDB-lite"/>
    </source>
</evidence>
<dbReference type="InterPro" id="IPR018968">
    <property type="entry name" value="Phasin"/>
</dbReference>
<dbReference type="OrthoDB" id="5298576at2"/>
<evidence type="ECO:0000313" key="4">
    <source>
        <dbReference type="EMBL" id="RIY42003.1"/>
    </source>
</evidence>
<gene>
    <name evidence="3" type="ORF">CJO09_03345</name>
    <name evidence="4" type="ORF">CJP73_00715</name>
</gene>
<evidence type="ECO:0000313" key="5">
    <source>
        <dbReference type="Proteomes" id="UP000266206"/>
    </source>
</evidence>
<dbReference type="InterPro" id="IPR010127">
    <property type="entry name" value="Phasin_subfam-1"/>
</dbReference>
<evidence type="ECO:0000313" key="6">
    <source>
        <dbReference type="Proteomes" id="UP000266483"/>
    </source>
</evidence>
<evidence type="ECO:0000259" key="2">
    <source>
        <dbReference type="Pfam" id="PF09361"/>
    </source>
</evidence>
<dbReference type="Proteomes" id="UP000266206">
    <property type="component" value="Unassembled WGS sequence"/>
</dbReference>
<proteinExistence type="predicted"/>
<dbReference type="EMBL" id="NQOU01000001">
    <property type="protein sequence ID" value="RII84264.1"/>
    <property type="molecule type" value="Genomic_DNA"/>
</dbReference>
<dbReference type="PRINTS" id="PR00833">
    <property type="entry name" value="POAALLERGEN"/>
</dbReference>
<organism evidence="4 5">
    <name type="scientific">Neopusillimonas maritima</name>
    <dbReference type="NCBI Taxonomy" id="2026239"/>
    <lineage>
        <taxon>Bacteria</taxon>
        <taxon>Pseudomonadati</taxon>
        <taxon>Pseudomonadota</taxon>
        <taxon>Betaproteobacteria</taxon>
        <taxon>Burkholderiales</taxon>
        <taxon>Alcaligenaceae</taxon>
        <taxon>Neopusillimonas</taxon>
    </lineage>
</organism>
<comment type="caution">
    <text evidence="4">The sequence shown here is derived from an EMBL/GenBank/DDBJ whole genome shotgun (WGS) entry which is preliminary data.</text>
</comment>
<dbReference type="RefSeq" id="WP_119441047.1">
    <property type="nucleotide sequence ID" value="NZ_CP170494.1"/>
</dbReference>
<feature type="region of interest" description="Disordered" evidence="1">
    <location>
        <begin position="171"/>
        <end position="192"/>
    </location>
</feature>
<protein>
    <submittedName>
        <fullName evidence="4">Phasin (PHA-granule associated protein)</fullName>
    </submittedName>
</protein>
<dbReference type="Proteomes" id="UP000266483">
    <property type="component" value="Unassembled WGS sequence"/>
</dbReference>
<feature type="domain" description="Phasin" evidence="2">
    <location>
        <begin position="9"/>
        <end position="105"/>
    </location>
</feature>
<evidence type="ECO:0000313" key="3">
    <source>
        <dbReference type="EMBL" id="RII84264.1"/>
    </source>
</evidence>
<name>A0A3A1YUR8_9BURK</name>
<keyword evidence="6" id="KW-1185">Reference proteome</keyword>
<dbReference type="EMBL" id="NQYH01000001">
    <property type="protein sequence ID" value="RIY42003.1"/>
    <property type="molecule type" value="Genomic_DNA"/>
</dbReference>
<dbReference type="NCBIfam" id="TIGR01841">
    <property type="entry name" value="phasin"/>
    <property type="match status" value="1"/>
</dbReference>
<reference evidence="5 6" key="1">
    <citation type="submission" date="2017-08" db="EMBL/GenBank/DDBJ databases">
        <title>Pusillimonas indicus sp. nov., a member of the family Alcaligenaceae isolated from surface seawater.</title>
        <authorList>
            <person name="Li J."/>
        </authorList>
    </citation>
    <scope>NUCLEOTIDE SEQUENCE [LARGE SCALE GENOMIC DNA]</scope>
    <source>
        <strain evidence="3 6">17-4A</strain>
        <strain evidence="4 5">L52-1-41</strain>
    </source>
</reference>